<feature type="domain" description="HTH lysR-type" evidence="5">
    <location>
        <begin position="1"/>
        <end position="59"/>
    </location>
</feature>
<dbReference type="Gene3D" id="1.10.10.10">
    <property type="entry name" value="Winged helix-like DNA-binding domain superfamily/Winged helix DNA-binding domain"/>
    <property type="match status" value="1"/>
</dbReference>
<dbReference type="InterPro" id="IPR036390">
    <property type="entry name" value="WH_DNA-bd_sf"/>
</dbReference>
<dbReference type="RefSeq" id="WP_290319316.1">
    <property type="nucleotide sequence ID" value="NZ_JAUFPN010000191.1"/>
</dbReference>
<evidence type="ECO:0000256" key="3">
    <source>
        <dbReference type="ARBA" id="ARBA00023125"/>
    </source>
</evidence>
<organism evidence="6 7">
    <name type="scientific">Paeniroseomonas aquatica</name>
    <dbReference type="NCBI Taxonomy" id="373043"/>
    <lineage>
        <taxon>Bacteria</taxon>
        <taxon>Pseudomonadati</taxon>
        <taxon>Pseudomonadota</taxon>
        <taxon>Alphaproteobacteria</taxon>
        <taxon>Acetobacterales</taxon>
        <taxon>Acetobacteraceae</taxon>
        <taxon>Paeniroseomonas</taxon>
    </lineage>
</organism>
<comment type="similarity">
    <text evidence="1">Belongs to the LysR transcriptional regulatory family.</text>
</comment>
<sequence>MYDWNDLRVLLAVGRQGSTLGAARLLRTSQSTAARRIAALEAALGVTLFERRQEGYRLTEQGRGLFAEAARVEAAALALADAAAAMARGAAGTLRVTTIDIAASALILPGLPEFQAAHPAVHVDLIAGDEMLDIARGEADVGLRFGQRPGDPALVLRRLGRIGVGLYCSRDYAAAQGLPADAAALDRHALIRGIGHIDTRPQHRWLAEVAPRARIAHRSNSTLGILDAVRRGIGIGSLPCLMADADPTLLRVLPPMPEFAAEVWLVTAEATRRLPHVRAFVDFFAPRLRRQLAAAGA</sequence>
<dbReference type="SUPFAM" id="SSF53850">
    <property type="entry name" value="Periplasmic binding protein-like II"/>
    <property type="match status" value="1"/>
</dbReference>
<evidence type="ECO:0000256" key="1">
    <source>
        <dbReference type="ARBA" id="ARBA00009437"/>
    </source>
</evidence>
<evidence type="ECO:0000313" key="6">
    <source>
        <dbReference type="EMBL" id="MDN3567295.1"/>
    </source>
</evidence>
<gene>
    <name evidence="6" type="ORF">QWZ14_23195</name>
</gene>
<keyword evidence="7" id="KW-1185">Reference proteome</keyword>
<dbReference type="Pfam" id="PF00126">
    <property type="entry name" value="HTH_1"/>
    <property type="match status" value="1"/>
</dbReference>
<dbReference type="Proteomes" id="UP001529369">
    <property type="component" value="Unassembled WGS sequence"/>
</dbReference>
<keyword evidence="2" id="KW-0805">Transcription regulation</keyword>
<dbReference type="InterPro" id="IPR005119">
    <property type="entry name" value="LysR_subst-bd"/>
</dbReference>
<name>A0ABT8ACB1_9PROT</name>
<dbReference type="Gene3D" id="3.40.190.290">
    <property type="match status" value="1"/>
</dbReference>
<evidence type="ECO:0000256" key="2">
    <source>
        <dbReference type="ARBA" id="ARBA00023015"/>
    </source>
</evidence>
<dbReference type="InterPro" id="IPR036388">
    <property type="entry name" value="WH-like_DNA-bd_sf"/>
</dbReference>
<dbReference type="SUPFAM" id="SSF46785">
    <property type="entry name" value="Winged helix' DNA-binding domain"/>
    <property type="match status" value="1"/>
</dbReference>
<accession>A0ABT8ACB1</accession>
<keyword evidence="3" id="KW-0238">DNA-binding</keyword>
<keyword evidence="4" id="KW-0804">Transcription</keyword>
<dbReference type="PROSITE" id="PS50931">
    <property type="entry name" value="HTH_LYSR"/>
    <property type="match status" value="1"/>
</dbReference>
<dbReference type="InterPro" id="IPR000847">
    <property type="entry name" value="LysR_HTH_N"/>
</dbReference>
<evidence type="ECO:0000259" key="5">
    <source>
        <dbReference type="PROSITE" id="PS50931"/>
    </source>
</evidence>
<proteinExistence type="inferred from homology"/>
<dbReference type="EMBL" id="JAUFPN010000191">
    <property type="protein sequence ID" value="MDN3567295.1"/>
    <property type="molecule type" value="Genomic_DNA"/>
</dbReference>
<evidence type="ECO:0000256" key="4">
    <source>
        <dbReference type="ARBA" id="ARBA00023163"/>
    </source>
</evidence>
<reference evidence="7" key="1">
    <citation type="journal article" date="2019" name="Int. J. Syst. Evol. Microbiol.">
        <title>The Global Catalogue of Microorganisms (GCM) 10K type strain sequencing project: providing services to taxonomists for standard genome sequencing and annotation.</title>
        <authorList>
            <consortium name="The Broad Institute Genomics Platform"/>
            <consortium name="The Broad Institute Genome Sequencing Center for Infectious Disease"/>
            <person name="Wu L."/>
            <person name="Ma J."/>
        </authorList>
    </citation>
    <scope>NUCLEOTIDE SEQUENCE [LARGE SCALE GENOMIC DNA]</scope>
    <source>
        <strain evidence="7">CECT 7131</strain>
    </source>
</reference>
<dbReference type="PANTHER" id="PTHR30537:SF3">
    <property type="entry name" value="TRANSCRIPTIONAL REGULATORY PROTEIN"/>
    <property type="match status" value="1"/>
</dbReference>
<evidence type="ECO:0000313" key="7">
    <source>
        <dbReference type="Proteomes" id="UP001529369"/>
    </source>
</evidence>
<dbReference type="InterPro" id="IPR058163">
    <property type="entry name" value="LysR-type_TF_proteobact-type"/>
</dbReference>
<comment type="caution">
    <text evidence="6">The sequence shown here is derived from an EMBL/GenBank/DDBJ whole genome shotgun (WGS) entry which is preliminary data.</text>
</comment>
<protein>
    <submittedName>
        <fullName evidence="6">LysR family transcriptional regulator</fullName>
    </submittedName>
</protein>
<dbReference type="PANTHER" id="PTHR30537">
    <property type="entry name" value="HTH-TYPE TRANSCRIPTIONAL REGULATOR"/>
    <property type="match status" value="1"/>
</dbReference>
<dbReference type="Pfam" id="PF03466">
    <property type="entry name" value="LysR_substrate"/>
    <property type="match status" value="1"/>
</dbReference>